<organism evidence="3 4">
    <name type="scientific">Lupinus albus</name>
    <name type="common">White lupine</name>
    <name type="synonym">Lupinus termis</name>
    <dbReference type="NCBI Taxonomy" id="3870"/>
    <lineage>
        <taxon>Eukaryota</taxon>
        <taxon>Viridiplantae</taxon>
        <taxon>Streptophyta</taxon>
        <taxon>Embryophyta</taxon>
        <taxon>Tracheophyta</taxon>
        <taxon>Spermatophyta</taxon>
        <taxon>Magnoliopsida</taxon>
        <taxon>eudicotyledons</taxon>
        <taxon>Gunneridae</taxon>
        <taxon>Pentapetalae</taxon>
        <taxon>rosids</taxon>
        <taxon>fabids</taxon>
        <taxon>Fabales</taxon>
        <taxon>Fabaceae</taxon>
        <taxon>Papilionoideae</taxon>
        <taxon>50 kb inversion clade</taxon>
        <taxon>genistoids sensu lato</taxon>
        <taxon>core genistoids</taxon>
        <taxon>Genisteae</taxon>
        <taxon>Lupinus</taxon>
    </lineage>
</organism>
<dbReference type="InterPro" id="IPR000477">
    <property type="entry name" value="RT_dom"/>
</dbReference>
<gene>
    <name evidence="3" type="ORF">Lalb_Chr18g0052731</name>
</gene>
<keyword evidence="1" id="KW-1133">Transmembrane helix</keyword>
<sequence>MYSAKLSINVNGQNVGFFNCKRGVRQSDPLSPLLFCLAEDVLSKGISKLLADRKLSLLAGPNIIQPPSHVLYADDVLIFCKGIKRNLEHLNSLLSDYAQASGNTLTSKKASSTLAIPLLGKWLPFALSLGSMLAIFLSIILGFPSLKESLRESTFNQLLIECFRNWLIGKDILCQSWVWWRL</sequence>
<proteinExistence type="predicted"/>
<dbReference type="Pfam" id="PF00078">
    <property type="entry name" value="RVT_1"/>
    <property type="match status" value="1"/>
</dbReference>
<keyword evidence="1" id="KW-0472">Membrane</keyword>
<dbReference type="PROSITE" id="PS50878">
    <property type="entry name" value="RT_POL"/>
    <property type="match status" value="1"/>
</dbReference>
<protein>
    <submittedName>
        <fullName evidence="3">Putative RNA-directed DNA polymerase</fullName>
    </submittedName>
</protein>
<dbReference type="AlphaFoldDB" id="A0A6A4NL25"/>
<evidence type="ECO:0000256" key="1">
    <source>
        <dbReference type="SAM" id="Phobius"/>
    </source>
</evidence>
<keyword evidence="4" id="KW-1185">Reference proteome</keyword>
<keyword evidence="1" id="KW-0812">Transmembrane</keyword>
<dbReference type="EMBL" id="WOCE01000018">
    <property type="protein sequence ID" value="KAE9594336.1"/>
    <property type="molecule type" value="Genomic_DNA"/>
</dbReference>
<dbReference type="OrthoDB" id="1743918at2759"/>
<name>A0A6A4NL25_LUPAL</name>
<keyword evidence="3" id="KW-0548">Nucleotidyltransferase</keyword>
<evidence type="ECO:0000313" key="4">
    <source>
        <dbReference type="Proteomes" id="UP000447434"/>
    </source>
</evidence>
<feature type="domain" description="Reverse transcriptase" evidence="2">
    <location>
        <begin position="1"/>
        <end position="127"/>
    </location>
</feature>
<keyword evidence="3" id="KW-0695">RNA-directed DNA polymerase</keyword>
<comment type="caution">
    <text evidence="3">The sequence shown here is derived from an EMBL/GenBank/DDBJ whole genome shotgun (WGS) entry which is preliminary data.</text>
</comment>
<dbReference type="Proteomes" id="UP000447434">
    <property type="component" value="Chromosome 18"/>
</dbReference>
<evidence type="ECO:0000259" key="2">
    <source>
        <dbReference type="PROSITE" id="PS50878"/>
    </source>
</evidence>
<keyword evidence="3" id="KW-0808">Transferase</keyword>
<evidence type="ECO:0000313" key="3">
    <source>
        <dbReference type="EMBL" id="KAE9594336.1"/>
    </source>
</evidence>
<reference evidence="4" key="1">
    <citation type="journal article" date="2020" name="Nat. Commun.">
        <title>Genome sequence of the cluster root forming white lupin.</title>
        <authorList>
            <person name="Hufnagel B."/>
            <person name="Marques A."/>
            <person name="Soriano A."/>
            <person name="Marques L."/>
            <person name="Divol F."/>
            <person name="Doumas P."/>
            <person name="Sallet E."/>
            <person name="Mancinotti D."/>
            <person name="Carrere S."/>
            <person name="Marande W."/>
            <person name="Arribat S."/>
            <person name="Keller J."/>
            <person name="Huneau C."/>
            <person name="Blein T."/>
            <person name="Aime D."/>
            <person name="Laguerre M."/>
            <person name="Taylor J."/>
            <person name="Schubert V."/>
            <person name="Nelson M."/>
            <person name="Geu-Flores F."/>
            <person name="Crespi M."/>
            <person name="Gallardo-Guerrero K."/>
            <person name="Delaux P.-M."/>
            <person name="Salse J."/>
            <person name="Berges H."/>
            <person name="Guyot R."/>
            <person name="Gouzy J."/>
            <person name="Peret B."/>
        </authorList>
    </citation>
    <scope>NUCLEOTIDE SEQUENCE [LARGE SCALE GENOMIC DNA]</scope>
    <source>
        <strain evidence="4">cv. Amiga</strain>
    </source>
</reference>
<dbReference type="GO" id="GO:0003964">
    <property type="term" value="F:RNA-directed DNA polymerase activity"/>
    <property type="evidence" value="ECO:0007669"/>
    <property type="project" value="UniProtKB-KW"/>
</dbReference>
<accession>A0A6A4NL25</accession>
<feature type="transmembrane region" description="Helical" evidence="1">
    <location>
        <begin position="122"/>
        <end position="143"/>
    </location>
</feature>